<keyword evidence="7 8" id="KW-0472">Membrane</keyword>
<dbReference type="Pfam" id="PF03591">
    <property type="entry name" value="AzlC"/>
    <property type="match status" value="1"/>
</dbReference>
<evidence type="ECO:0000256" key="5">
    <source>
        <dbReference type="ARBA" id="ARBA00022692"/>
    </source>
</evidence>
<protein>
    <submittedName>
        <fullName evidence="9">AzlC family ABC transporter permease</fullName>
    </submittedName>
</protein>
<evidence type="ECO:0000313" key="10">
    <source>
        <dbReference type="Proteomes" id="UP001589707"/>
    </source>
</evidence>
<feature type="transmembrane region" description="Helical" evidence="8">
    <location>
        <begin position="16"/>
        <end position="37"/>
    </location>
</feature>
<dbReference type="EMBL" id="JBHMAU010000127">
    <property type="protein sequence ID" value="MFB9777661.1"/>
    <property type="molecule type" value="Genomic_DNA"/>
</dbReference>
<feature type="transmembrane region" description="Helical" evidence="8">
    <location>
        <begin position="210"/>
        <end position="226"/>
    </location>
</feature>
<evidence type="ECO:0000256" key="4">
    <source>
        <dbReference type="ARBA" id="ARBA00022475"/>
    </source>
</evidence>
<organism evidence="9 10">
    <name type="scientific">Brevibacterium otitidis</name>
    <dbReference type="NCBI Taxonomy" id="53364"/>
    <lineage>
        <taxon>Bacteria</taxon>
        <taxon>Bacillati</taxon>
        <taxon>Actinomycetota</taxon>
        <taxon>Actinomycetes</taxon>
        <taxon>Micrococcales</taxon>
        <taxon>Brevibacteriaceae</taxon>
        <taxon>Brevibacterium</taxon>
    </lineage>
</organism>
<comment type="subcellular location">
    <subcellularLocation>
        <location evidence="1">Cell membrane</location>
        <topology evidence="1">Multi-pass membrane protein</topology>
    </subcellularLocation>
</comment>
<evidence type="ECO:0000256" key="8">
    <source>
        <dbReference type="SAM" id="Phobius"/>
    </source>
</evidence>
<evidence type="ECO:0000256" key="3">
    <source>
        <dbReference type="ARBA" id="ARBA00022448"/>
    </source>
</evidence>
<proteinExistence type="inferred from homology"/>
<evidence type="ECO:0000256" key="6">
    <source>
        <dbReference type="ARBA" id="ARBA00022989"/>
    </source>
</evidence>
<evidence type="ECO:0000256" key="7">
    <source>
        <dbReference type="ARBA" id="ARBA00023136"/>
    </source>
</evidence>
<name>A0ABV5X6H9_9MICO</name>
<evidence type="ECO:0000256" key="2">
    <source>
        <dbReference type="ARBA" id="ARBA00010735"/>
    </source>
</evidence>
<reference evidence="9 10" key="1">
    <citation type="submission" date="2024-09" db="EMBL/GenBank/DDBJ databases">
        <authorList>
            <person name="Sun Q."/>
            <person name="Mori K."/>
        </authorList>
    </citation>
    <scope>NUCLEOTIDE SEQUENCE [LARGE SCALE GENOMIC DNA]</scope>
    <source>
        <strain evidence="9 10">JCM 11683</strain>
    </source>
</reference>
<evidence type="ECO:0000313" key="9">
    <source>
        <dbReference type="EMBL" id="MFB9777661.1"/>
    </source>
</evidence>
<comment type="caution">
    <text evidence="9">The sequence shown here is derived from an EMBL/GenBank/DDBJ whole genome shotgun (WGS) entry which is preliminary data.</text>
</comment>
<accession>A0ABV5X6H9</accession>
<keyword evidence="4" id="KW-1003">Cell membrane</keyword>
<dbReference type="Proteomes" id="UP001589707">
    <property type="component" value="Unassembled WGS sequence"/>
</dbReference>
<gene>
    <name evidence="9" type="ORF">ACFFN1_14890</name>
</gene>
<keyword evidence="5 8" id="KW-0812">Transmembrane</keyword>
<dbReference type="PANTHER" id="PTHR34979:SF1">
    <property type="entry name" value="INNER MEMBRANE PROTEIN YGAZ"/>
    <property type="match status" value="1"/>
</dbReference>
<feature type="transmembrane region" description="Helical" evidence="8">
    <location>
        <begin position="133"/>
        <end position="154"/>
    </location>
</feature>
<comment type="similarity">
    <text evidence="2">Belongs to the AzlC family.</text>
</comment>
<dbReference type="InterPro" id="IPR011606">
    <property type="entry name" value="Brnchd-chn_aa_trnsp_permease"/>
</dbReference>
<keyword evidence="10" id="KW-1185">Reference proteome</keyword>
<dbReference type="RefSeq" id="WP_376841641.1">
    <property type="nucleotide sequence ID" value="NZ_JBHMAU010000127.1"/>
</dbReference>
<dbReference type="PANTHER" id="PTHR34979">
    <property type="entry name" value="INNER MEMBRANE PROTEIN YGAZ"/>
    <property type="match status" value="1"/>
</dbReference>
<sequence>MPAPASSTDSVDFDTAARAAAVITLTIFAVAVSYGAISGAAGFPVWQTLMLAVFALGGAAELTFVGVFAAGGAPVLAVLAGLLVNARNLPFGLTVGAWIPQDIRSLFAAHLVNDETVAFSRAQPTERTRWHGFLIMGVAILISWPAGAATGQLLGRVVDADALGVDAAFPVILLALITSDLKHRITGPAALLGMAVAFALTPLLPLGLGPVSGLLALLPFGIWVALRSRGGGRR</sequence>
<keyword evidence="3" id="KW-0813">Transport</keyword>
<keyword evidence="6 8" id="KW-1133">Transmembrane helix</keyword>
<evidence type="ECO:0000256" key="1">
    <source>
        <dbReference type="ARBA" id="ARBA00004651"/>
    </source>
</evidence>